<dbReference type="SMART" id="SM00220">
    <property type="entry name" value="S_TKc"/>
    <property type="match status" value="1"/>
</dbReference>
<dbReference type="SMART" id="SM00108">
    <property type="entry name" value="B_lectin"/>
    <property type="match status" value="1"/>
</dbReference>
<feature type="domain" description="Bulb-type lectin" evidence="19">
    <location>
        <begin position="27"/>
        <end position="146"/>
    </location>
</feature>
<comment type="catalytic activity">
    <reaction evidence="14 15">
        <text>L-seryl-[protein] + ATP = O-phospho-L-seryl-[protein] + ADP + H(+)</text>
        <dbReference type="Rhea" id="RHEA:17989"/>
        <dbReference type="Rhea" id="RHEA-COMP:9863"/>
        <dbReference type="Rhea" id="RHEA-COMP:11604"/>
        <dbReference type="ChEBI" id="CHEBI:15378"/>
        <dbReference type="ChEBI" id="CHEBI:29999"/>
        <dbReference type="ChEBI" id="CHEBI:30616"/>
        <dbReference type="ChEBI" id="CHEBI:83421"/>
        <dbReference type="ChEBI" id="CHEBI:456216"/>
        <dbReference type="EC" id="2.7.11.1"/>
    </reaction>
</comment>
<dbReference type="InterPro" id="IPR036426">
    <property type="entry name" value="Bulb-type_lectin_dom_sf"/>
</dbReference>
<evidence type="ECO:0000256" key="15">
    <source>
        <dbReference type="PIRNR" id="PIRNR000641"/>
    </source>
</evidence>
<evidence type="ECO:0000256" key="7">
    <source>
        <dbReference type="ARBA" id="ARBA00022741"/>
    </source>
</evidence>
<evidence type="ECO:0000256" key="16">
    <source>
        <dbReference type="SAM" id="Phobius"/>
    </source>
</evidence>
<evidence type="ECO:0000256" key="10">
    <source>
        <dbReference type="ARBA" id="ARBA00023157"/>
    </source>
</evidence>
<dbReference type="Gene3D" id="3.30.200.20">
    <property type="entry name" value="Phosphorylase Kinase, domain 1"/>
    <property type="match status" value="1"/>
</dbReference>
<name>A0A0P0V8Z2_ORYSJ</name>
<keyword evidence="6 17" id="KW-0732">Signal</keyword>
<organism evidence="21 22">
    <name type="scientific">Oryza sativa subsp. japonica</name>
    <name type="common">Rice</name>
    <dbReference type="NCBI Taxonomy" id="39947"/>
    <lineage>
        <taxon>Eukaryota</taxon>
        <taxon>Viridiplantae</taxon>
        <taxon>Streptophyta</taxon>
        <taxon>Embryophyta</taxon>
        <taxon>Tracheophyta</taxon>
        <taxon>Spermatophyta</taxon>
        <taxon>Magnoliopsida</taxon>
        <taxon>Liliopsida</taxon>
        <taxon>Poales</taxon>
        <taxon>Poaceae</taxon>
        <taxon>BOP clade</taxon>
        <taxon>Oryzoideae</taxon>
        <taxon>Oryzeae</taxon>
        <taxon>Oryzinae</taxon>
        <taxon>Oryza</taxon>
        <taxon>Oryza sativa</taxon>
    </lineage>
</organism>
<evidence type="ECO:0000256" key="1">
    <source>
        <dbReference type="ARBA" id="ARBA00004251"/>
    </source>
</evidence>
<reference evidence="21 22" key="1">
    <citation type="journal article" date="2005" name="Nature">
        <title>The map-based sequence of the rice genome.</title>
        <authorList>
            <consortium name="International rice genome sequencing project (IRGSP)"/>
            <person name="Matsumoto T."/>
            <person name="Wu J."/>
            <person name="Kanamori H."/>
            <person name="Katayose Y."/>
            <person name="Fujisawa M."/>
            <person name="Namiki N."/>
            <person name="Mizuno H."/>
            <person name="Yamamoto K."/>
            <person name="Antonio B.A."/>
            <person name="Baba T."/>
            <person name="Sakata K."/>
            <person name="Nagamura Y."/>
            <person name="Aoki H."/>
            <person name="Arikawa K."/>
            <person name="Arita K."/>
            <person name="Bito T."/>
            <person name="Chiden Y."/>
            <person name="Fujitsuka N."/>
            <person name="Fukunaka R."/>
            <person name="Hamada M."/>
            <person name="Harada C."/>
            <person name="Hayashi A."/>
            <person name="Hijishita S."/>
            <person name="Honda M."/>
            <person name="Hosokawa S."/>
            <person name="Ichikawa Y."/>
            <person name="Idonuma A."/>
            <person name="Iijima M."/>
            <person name="Ikeda M."/>
            <person name="Ikeno M."/>
            <person name="Ito K."/>
            <person name="Ito S."/>
            <person name="Ito T."/>
            <person name="Ito Y."/>
            <person name="Ito Y."/>
            <person name="Iwabuchi A."/>
            <person name="Kamiya K."/>
            <person name="Karasawa W."/>
            <person name="Kurita K."/>
            <person name="Katagiri S."/>
            <person name="Kikuta A."/>
            <person name="Kobayashi H."/>
            <person name="Kobayashi N."/>
            <person name="Machita K."/>
            <person name="Maehara T."/>
            <person name="Masukawa M."/>
            <person name="Mizubayashi T."/>
            <person name="Mukai Y."/>
            <person name="Nagasaki H."/>
            <person name="Nagata Y."/>
            <person name="Naito S."/>
            <person name="Nakashima M."/>
            <person name="Nakama Y."/>
            <person name="Nakamichi Y."/>
            <person name="Nakamura M."/>
            <person name="Meguro A."/>
            <person name="Negishi M."/>
            <person name="Ohta I."/>
            <person name="Ohta T."/>
            <person name="Okamoto M."/>
            <person name="Ono N."/>
            <person name="Saji S."/>
            <person name="Sakaguchi M."/>
            <person name="Sakai K."/>
            <person name="Shibata M."/>
            <person name="Shimokawa T."/>
            <person name="Song J."/>
            <person name="Takazaki Y."/>
            <person name="Terasawa K."/>
            <person name="Tsugane M."/>
            <person name="Tsuji K."/>
            <person name="Ueda S."/>
            <person name="Waki K."/>
            <person name="Yamagata H."/>
            <person name="Yamamoto M."/>
            <person name="Yamamoto S."/>
            <person name="Yamane H."/>
            <person name="Yoshiki S."/>
            <person name="Yoshihara R."/>
            <person name="Yukawa K."/>
            <person name="Zhong H."/>
            <person name="Yano M."/>
            <person name="Yuan Q."/>
            <person name="Ouyang S."/>
            <person name="Liu J."/>
            <person name="Jones K.M."/>
            <person name="Gansberger K."/>
            <person name="Moffat K."/>
            <person name="Hill J."/>
            <person name="Bera J."/>
            <person name="Fadrosh D."/>
            <person name="Jin S."/>
            <person name="Johri S."/>
            <person name="Kim M."/>
            <person name="Overton L."/>
            <person name="Reardon M."/>
            <person name="Tsitrin T."/>
            <person name="Vuong H."/>
            <person name="Weaver B."/>
            <person name="Ciecko A."/>
            <person name="Tallon L."/>
            <person name="Jackson J."/>
            <person name="Pai G."/>
            <person name="Aken S.V."/>
            <person name="Utterback T."/>
            <person name="Reidmuller S."/>
            <person name="Feldblyum T."/>
            <person name="Hsiao J."/>
            <person name="Zismann V."/>
            <person name="Iobst S."/>
            <person name="de Vazeille A.R."/>
            <person name="Buell C.R."/>
            <person name="Ying K."/>
            <person name="Li Y."/>
            <person name="Lu T."/>
            <person name="Huang Y."/>
            <person name="Zhao Q."/>
            <person name="Feng Q."/>
            <person name="Zhang L."/>
            <person name="Zhu J."/>
            <person name="Weng Q."/>
            <person name="Mu J."/>
            <person name="Lu Y."/>
            <person name="Fan D."/>
            <person name="Liu Y."/>
            <person name="Guan J."/>
            <person name="Zhang Y."/>
            <person name="Yu S."/>
            <person name="Liu X."/>
            <person name="Zhang Y."/>
            <person name="Hong G."/>
            <person name="Han B."/>
            <person name="Choisne N."/>
            <person name="Demange N."/>
            <person name="Orjeda G."/>
            <person name="Samain S."/>
            <person name="Cattolico L."/>
            <person name="Pelletier E."/>
            <person name="Couloux A."/>
            <person name="Segurens B."/>
            <person name="Wincker P."/>
            <person name="D'Hont A."/>
            <person name="Scarpelli C."/>
            <person name="Weissenbach J."/>
            <person name="Salanoubat M."/>
            <person name="Quetier F."/>
            <person name="Yu Y."/>
            <person name="Kim H.R."/>
            <person name="Rambo T."/>
            <person name="Currie J."/>
            <person name="Collura K."/>
            <person name="Luo M."/>
            <person name="Yang T."/>
            <person name="Ammiraju J.S.S."/>
            <person name="Engler F."/>
            <person name="Soderlund C."/>
            <person name="Wing R.A."/>
            <person name="Palmer L.E."/>
            <person name="de la Bastide M."/>
            <person name="Spiegel L."/>
            <person name="Nascimento L."/>
            <person name="Zutavern T."/>
            <person name="O'Shaughnessy A."/>
            <person name="Dike S."/>
            <person name="Dedhia N."/>
            <person name="Preston R."/>
            <person name="Balija V."/>
            <person name="McCombie W.R."/>
            <person name="Chow T."/>
            <person name="Chen H."/>
            <person name="Chung M."/>
            <person name="Chen C."/>
            <person name="Shaw J."/>
            <person name="Wu H."/>
            <person name="Hsiao K."/>
            <person name="Chao Y."/>
            <person name="Chu M."/>
            <person name="Cheng C."/>
            <person name="Hour A."/>
            <person name="Lee P."/>
            <person name="Lin S."/>
            <person name="Lin Y."/>
            <person name="Liou J."/>
            <person name="Liu S."/>
            <person name="Hsing Y."/>
            <person name="Raghuvanshi S."/>
            <person name="Mohanty A."/>
            <person name="Bharti A.K."/>
            <person name="Gaur A."/>
            <person name="Gupta V."/>
            <person name="Kumar D."/>
            <person name="Ravi V."/>
            <person name="Vij S."/>
            <person name="Kapur A."/>
            <person name="Khurana P."/>
            <person name="Khurana P."/>
            <person name="Khurana J.P."/>
            <person name="Tyagi A.K."/>
            <person name="Gaikwad K."/>
            <person name="Singh A."/>
            <person name="Dalal V."/>
            <person name="Srivastava S."/>
            <person name="Dixit A."/>
            <person name="Pal A.K."/>
            <person name="Ghazi I.A."/>
            <person name="Yadav M."/>
            <person name="Pandit A."/>
            <person name="Bhargava A."/>
            <person name="Sureshbabu K."/>
            <person name="Batra K."/>
            <person name="Sharma T.R."/>
            <person name="Mohapatra T."/>
            <person name="Singh N.K."/>
            <person name="Messing J."/>
            <person name="Nelson A.B."/>
            <person name="Fuks G."/>
            <person name="Kavchok S."/>
            <person name="Keizer G."/>
            <person name="Linton E."/>
            <person name="Llaca V."/>
            <person name="Song R."/>
            <person name="Tanyolac B."/>
            <person name="Young S."/>
            <person name="Ho-Il K."/>
            <person name="Hahn J.H."/>
            <person name="Sangsakoo G."/>
            <person name="Vanavichit A."/>
            <person name="de Mattos Luiz.A.T."/>
            <person name="Zimmer P.D."/>
            <person name="Malone G."/>
            <person name="Dellagostin O."/>
            <person name="de Oliveira A.C."/>
            <person name="Bevan M."/>
            <person name="Bancroft I."/>
            <person name="Minx P."/>
            <person name="Cordum H."/>
            <person name="Wilson R."/>
            <person name="Cheng Z."/>
            <person name="Jin W."/>
            <person name="Jiang J."/>
            <person name="Leong S.A."/>
            <person name="Iwama H."/>
            <person name="Gojobori T."/>
            <person name="Itoh T."/>
            <person name="Niimura Y."/>
            <person name="Fujii Y."/>
            <person name="Habara T."/>
            <person name="Sakai H."/>
            <person name="Sato Y."/>
            <person name="Wilson G."/>
            <person name="Kumar K."/>
            <person name="McCouch S."/>
            <person name="Juretic N."/>
            <person name="Hoen D."/>
            <person name="Wright S."/>
            <person name="Bruskiewich R."/>
            <person name="Bureau T."/>
            <person name="Miyao A."/>
            <person name="Hirochika H."/>
            <person name="Nishikawa T."/>
            <person name="Kadowaki K."/>
            <person name="Sugiura M."/>
            <person name="Burr B."/>
            <person name="Sasaki T."/>
        </authorList>
    </citation>
    <scope>NUCLEOTIDE SEQUENCE [LARGE SCALE GENOMIC DNA]</scope>
    <source>
        <strain evidence="22">cv. Nipponbare</strain>
    </source>
</reference>
<feature type="signal peptide" evidence="17">
    <location>
        <begin position="1"/>
        <end position="26"/>
    </location>
</feature>
<evidence type="ECO:0000259" key="20">
    <source>
        <dbReference type="PROSITE" id="PS50948"/>
    </source>
</evidence>
<dbReference type="KEGG" id="dosa:Os01g0783800"/>
<dbReference type="FunFam" id="2.90.10.10:FF:000029">
    <property type="entry name" value="G-type lectin S-receptor-like serine/threonine-protein kinase"/>
    <property type="match status" value="1"/>
</dbReference>
<dbReference type="Pfam" id="PF08276">
    <property type="entry name" value="PAN_2"/>
    <property type="match status" value="1"/>
</dbReference>
<evidence type="ECO:0000256" key="6">
    <source>
        <dbReference type="ARBA" id="ARBA00022729"/>
    </source>
</evidence>
<dbReference type="PROSITE" id="PS50948">
    <property type="entry name" value="PAN"/>
    <property type="match status" value="1"/>
</dbReference>
<dbReference type="Gene3D" id="2.90.10.10">
    <property type="entry name" value="Bulb-type lectin domain"/>
    <property type="match status" value="1"/>
</dbReference>
<evidence type="ECO:0000256" key="17">
    <source>
        <dbReference type="SAM" id="SignalP"/>
    </source>
</evidence>
<keyword evidence="9 15" id="KW-0067">ATP-binding</keyword>
<sequence length="827" mass="92570">MMWKRSSCREVITLLIMSLWLERCLGTDSISANETLPDGQTIVSMKNVFVLGFFSPGASSHRYVGIWYSNPVNRTIVWVANRNEPLLDASGVLMFDVNGNLVIAHGGRSLIVAYGQGTKDMKATILDSGNLALSSMANPSRYIWQSFDSPTDTWLPEMKIGLRTTNQTLISWSSIDDPAMGDYKLGMDPAGLSHPAGLSQFIVWWRGNNFWTSGHWSGDMFSLIPELKFFTTIPIFFKCNNSTNDITCTYSANPSDRMTKIVLNSTGSLSIMQFDSLEKSWILLWRQPSTCEVHNLCGAFGICNDNDAVPKCYCTKGFVPQDIIAYTNGYTREGCNRQTKLQCSSDEFFEIPNVRLPDNRKKLPVMGLSECKLACLMNCSCTAYAYLQLDGCSLWYGDLMNLQDGYDVHGAGTLCLRLAASEVESGRNSGSGHKMLWMACVIPPVVVLSFCSLSFVLWRRRSQNKGKENLHAHHSLMTLDTDSAVKLWESEEAGSQFVLFSFSQIANSTNNFSAQNKLGEGGFGPVYKGNLPDRQDIAVKRLATNSGQGLVEFKNEVLLIAKLQHVNLVRLLGCCIQGEEKILIYEYMPNKSLDFFLFEKSRSVVLDWRKRIHIIEGIAHGLLYLHKHSRLRIIHRDLKASNILLDIDMNPKISDFGLARIFGSKETQANTNRVVGTYGYMAPEYAMQGIFSVKSDVFSFGVLLLEIVSGMRNAGSHRRGRSLNLLGHAWELWREGRWFDLVDPSTRDAYPEHRVLRCVHVGLMCVQENAVDRPTMSDVISMLTSESITLPDPRQPAFLSIVLPAEMDAHDGSFSQNAMTITDLEGR</sequence>
<dbReference type="Gramene" id="Os01t0783800-01">
    <property type="protein sequence ID" value="Os01t0783800-01"/>
    <property type="gene ID" value="Os01g0783800"/>
</dbReference>
<keyword evidence="16" id="KW-0472">Membrane</keyword>
<dbReference type="Gene3D" id="1.10.510.10">
    <property type="entry name" value="Transferase(Phosphotransferase) domain 1"/>
    <property type="match status" value="1"/>
</dbReference>
<dbReference type="Pfam" id="PF00954">
    <property type="entry name" value="S_locus_glycop"/>
    <property type="match status" value="1"/>
</dbReference>
<dbReference type="GO" id="GO:0048544">
    <property type="term" value="P:recognition of pollen"/>
    <property type="evidence" value="ECO:0007669"/>
    <property type="project" value="InterPro"/>
</dbReference>
<comment type="catalytic activity">
    <reaction evidence="13 15">
        <text>L-threonyl-[protein] + ATP = O-phospho-L-threonyl-[protein] + ADP + H(+)</text>
        <dbReference type="Rhea" id="RHEA:46608"/>
        <dbReference type="Rhea" id="RHEA-COMP:11060"/>
        <dbReference type="Rhea" id="RHEA-COMP:11605"/>
        <dbReference type="ChEBI" id="CHEBI:15378"/>
        <dbReference type="ChEBI" id="CHEBI:30013"/>
        <dbReference type="ChEBI" id="CHEBI:30616"/>
        <dbReference type="ChEBI" id="CHEBI:61977"/>
        <dbReference type="ChEBI" id="CHEBI:456216"/>
        <dbReference type="EC" id="2.7.11.1"/>
    </reaction>
</comment>
<dbReference type="PROSITE" id="PS00108">
    <property type="entry name" value="PROTEIN_KINASE_ST"/>
    <property type="match status" value="1"/>
</dbReference>
<evidence type="ECO:0000256" key="4">
    <source>
        <dbReference type="ARBA" id="ARBA00022536"/>
    </source>
</evidence>
<dbReference type="GO" id="GO:0005524">
    <property type="term" value="F:ATP binding"/>
    <property type="evidence" value="ECO:0007669"/>
    <property type="project" value="UniProtKB-KW"/>
</dbReference>
<keyword evidence="4" id="KW-0245">EGF-like domain</keyword>
<dbReference type="InterPro" id="IPR003609">
    <property type="entry name" value="Pan_app"/>
</dbReference>
<evidence type="ECO:0000256" key="11">
    <source>
        <dbReference type="ARBA" id="ARBA00023170"/>
    </source>
</evidence>
<keyword evidence="8 15" id="KW-0418">Kinase</keyword>
<feature type="domain" description="Protein kinase" evidence="18">
    <location>
        <begin position="512"/>
        <end position="798"/>
    </location>
</feature>
<feature type="chain" id="PRO_5035248421" description="Receptor-like serine/threonine-protein kinase" evidence="17">
    <location>
        <begin position="27"/>
        <end position="827"/>
    </location>
</feature>
<dbReference type="InterPro" id="IPR001245">
    <property type="entry name" value="Ser-Thr/Tyr_kinase_cat_dom"/>
</dbReference>
<dbReference type="CDD" id="cd00028">
    <property type="entry name" value="B_lectin"/>
    <property type="match status" value="1"/>
</dbReference>
<evidence type="ECO:0000256" key="14">
    <source>
        <dbReference type="ARBA" id="ARBA00048679"/>
    </source>
</evidence>
<dbReference type="InterPro" id="IPR024171">
    <property type="entry name" value="SRK-like_kinase"/>
</dbReference>
<evidence type="ECO:0000256" key="8">
    <source>
        <dbReference type="ARBA" id="ARBA00022777"/>
    </source>
</evidence>
<evidence type="ECO:0000259" key="19">
    <source>
        <dbReference type="PROSITE" id="PS50927"/>
    </source>
</evidence>
<evidence type="ECO:0000313" key="21">
    <source>
        <dbReference type="EMBL" id="BAF06371.1"/>
    </source>
</evidence>
<dbReference type="OMA" id="KEGRCHE"/>
<dbReference type="SMR" id="A0A0P0V8Z2"/>
<dbReference type="FunFam" id="3.30.200.20:FF:000418">
    <property type="entry name" value="G-type lectin S-receptor-like serine/threonine-protein kinase"/>
    <property type="match status" value="1"/>
</dbReference>
<evidence type="ECO:0000256" key="5">
    <source>
        <dbReference type="ARBA" id="ARBA00022679"/>
    </source>
</evidence>
<keyword evidence="3 15" id="KW-0723">Serine/threonine-protein kinase</keyword>
<dbReference type="GO" id="GO:0051707">
    <property type="term" value="P:response to other organism"/>
    <property type="evidence" value="ECO:0007669"/>
    <property type="project" value="UniProtKB-ARBA"/>
</dbReference>
<dbReference type="CDD" id="cd14066">
    <property type="entry name" value="STKc_IRAK"/>
    <property type="match status" value="1"/>
</dbReference>
<dbReference type="Pfam" id="PF07714">
    <property type="entry name" value="PK_Tyr_Ser-Thr"/>
    <property type="match status" value="1"/>
</dbReference>
<keyword evidence="12" id="KW-0325">Glycoprotein</keyword>
<feature type="transmembrane region" description="Helical" evidence="16">
    <location>
        <begin position="435"/>
        <end position="458"/>
    </location>
</feature>
<keyword evidence="10" id="KW-1015">Disulfide bond</keyword>
<gene>
    <name evidence="21" type="ordered locus">Os01g0783800</name>
</gene>
<keyword evidence="2" id="KW-1003">Cell membrane</keyword>
<evidence type="ECO:0000256" key="3">
    <source>
        <dbReference type="ARBA" id="ARBA00022527"/>
    </source>
</evidence>
<keyword evidence="7 15" id="KW-0547">Nucleotide-binding</keyword>
<dbReference type="AlphaFoldDB" id="A0A0P0V8Z2"/>
<dbReference type="Proteomes" id="UP000000763">
    <property type="component" value="Chromosome 1"/>
</dbReference>
<dbReference type="InterPro" id="IPR000858">
    <property type="entry name" value="S_locus_glycoprot_dom"/>
</dbReference>
<dbReference type="Pfam" id="PF01453">
    <property type="entry name" value="B_lectin"/>
    <property type="match status" value="1"/>
</dbReference>
<feature type="domain" description="Apple" evidence="20">
    <location>
        <begin position="343"/>
        <end position="415"/>
    </location>
</feature>
<evidence type="ECO:0000256" key="12">
    <source>
        <dbReference type="ARBA" id="ARBA00023180"/>
    </source>
</evidence>
<evidence type="ECO:0000259" key="18">
    <source>
        <dbReference type="PROSITE" id="PS50011"/>
    </source>
</evidence>
<reference evidence="22" key="2">
    <citation type="journal article" date="2008" name="Nucleic Acids Res.">
        <title>The rice annotation project database (RAP-DB): 2008 update.</title>
        <authorList>
            <consortium name="The rice annotation project (RAP)"/>
        </authorList>
    </citation>
    <scope>GENOME REANNOTATION</scope>
    <source>
        <strain evidence="22">cv. Nipponbare</strain>
    </source>
</reference>
<accession>A0A0P0V8Z2</accession>
<dbReference type="PANTHER" id="PTHR27002:SF897">
    <property type="entry name" value="RECEPTOR-LIKE SERINE_THREONINE-PROTEIN KINASE"/>
    <property type="match status" value="1"/>
</dbReference>
<dbReference type="SUPFAM" id="SSF51110">
    <property type="entry name" value="alpha-D-mannose-specific plant lectins"/>
    <property type="match status" value="1"/>
</dbReference>
<keyword evidence="11" id="KW-0675">Receptor</keyword>
<keyword evidence="16" id="KW-0812">Transmembrane</keyword>
<dbReference type="SMART" id="SM00473">
    <property type="entry name" value="PAN_AP"/>
    <property type="match status" value="1"/>
</dbReference>
<dbReference type="InterPro" id="IPR000719">
    <property type="entry name" value="Prot_kinase_dom"/>
</dbReference>
<keyword evidence="5 15" id="KW-0808">Transferase</keyword>
<evidence type="ECO:0000313" key="22">
    <source>
        <dbReference type="Proteomes" id="UP000000763"/>
    </source>
</evidence>
<proteinExistence type="inferred from homology"/>
<evidence type="ECO:0000256" key="9">
    <source>
        <dbReference type="ARBA" id="ARBA00022840"/>
    </source>
</evidence>
<dbReference type="PROSITE" id="PS50927">
    <property type="entry name" value="BULB_LECTIN"/>
    <property type="match status" value="1"/>
</dbReference>
<evidence type="ECO:0000256" key="2">
    <source>
        <dbReference type="ARBA" id="ARBA00022475"/>
    </source>
</evidence>
<dbReference type="CDD" id="cd01098">
    <property type="entry name" value="PAN_AP_plant"/>
    <property type="match status" value="1"/>
</dbReference>
<comment type="similarity">
    <text evidence="15">Belongs to the protein kinase superfamily. Ser/Thr protein kinase family.</text>
</comment>
<dbReference type="EC" id="2.7.11.1" evidence="15"/>
<dbReference type="FunFam" id="1.10.510.10:FF:000060">
    <property type="entry name" value="G-type lectin S-receptor-like serine/threonine-protein kinase"/>
    <property type="match status" value="1"/>
</dbReference>
<dbReference type="GO" id="GO:0004674">
    <property type="term" value="F:protein serine/threonine kinase activity"/>
    <property type="evidence" value="ECO:0007669"/>
    <property type="project" value="UniProtKB-KW"/>
</dbReference>
<protein>
    <recommendedName>
        <fullName evidence="15">Receptor-like serine/threonine-protein kinase</fullName>
        <ecNumber evidence="15">2.7.11.1</ecNumber>
    </recommendedName>
</protein>
<dbReference type="EMBL" id="AP008207">
    <property type="protein sequence ID" value="BAF06371.1"/>
    <property type="molecule type" value="Genomic_DNA"/>
</dbReference>
<dbReference type="PANTHER" id="PTHR27002">
    <property type="entry name" value="RECEPTOR-LIKE SERINE/THREONINE-PROTEIN KINASE SD1-8"/>
    <property type="match status" value="1"/>
</dbReference>
<keyword evidence="16" id="KW-1133">Transmembrane helix</keyword>
<dbReference type="PROSITE" id="PS50011">
    <property type="entry name" value="PROTEIN_KINASE_DOM"/>
    <property type="match status" value="1"/>
</dbReference>
<dbReference type="InterPro" id="IPR008271">
    <property type="entry name" value="Ser/Thr_kinase_AS"/>
</dbReference>
<dbReference type="SUPFAM" id="SSF56112">
    <property type="entry name" value="Protein kinase-like (PK-like)"/>
    <property type="match status" value="1"/>
</dbReference>
<dbReference type="InterPro" id="IPR001480">
    <property type="entry name" value="Bulb-type_lectin_dom"/>
</dbReference>
<dbReference type="GO" id="GO:0005886">
    <property type="term" value="C:plasma membrane"/>
    <property type="evidence" value="ECO:0007669"/>
    <property type="project" value="UniProtKB-SubCell"/>
</dbReference>
<evidence type="ECO:0000256" key="13">
    <source>
        <dbReference type="ARBA" id="ARBA00047899"/>
    </source>
</evidence>
<dbReference type="InterPro" id="IPR011009">
    <property type="entry name" value="Kinase-like_dom_sf"/>
</dbReference>
<comment type="subcellular location">
    <subcellularLocation>
        <location evidence="1">Cell membrane</location>
        <topology evidence="1">Single-pass type I membrane protein</topology>
    </subcellularLocation>
</comment>
<dbReference type="PIRSF" id="PIRSF000641">
    <property type="entry name" value="SRK"/>
    <property type="match status" value="1"/>
</dbReference>